<keyword evidence="2" id="KW-1185">Reference proteome</keyword>
<accession>A0ABT6B7T8</accession>
<sequence length="127" mass="14448">MSMLRFFPESWLCARAVFNEIDGEPMNRCASELHRRDVSRKASPSHQADMAAAREVLNRAVVPPADSATLTQLIAMFRQREQVGLAKYGTTVDRTDLVHQEWLRHALEESMDMTIYLLRAALTATEE</sequence>
<organism evidence="1 2">
    <name type="scientific">Luteibacter sahnii</name>
    <dbReference type="NCBI Taxonomy" id="3021977"/>
    <lineage>
        <taxon>Bacteria</taxon>
        <taxon>Pseudomonadati</taxon>
        <taxon>Pseudomonadota</taxon>
        <taxon>Gammaproteobacteria</taxon>
        <taxon>Lysobacterales</taxon>
        <taxon>Rhodanobacteraceae</taxon>
        <taxon>Luteibacter</taxon>
    </lineage>
</organism>
<dbReference type="EMBL" id="JARJJS010000001">
    <property type="protein sequence ID" value="MDF4024151.1"/>
    <property type="molecule type" value="Genomic_DNA"/>
</dbReference>
<proteinExistence type="predicted"/>
<protein>
    <submittedName>
        <fullName evidence="1">Uncharacterized protein</fullName>
    </submittedName>
</protein>
<comment type="caution">
    <text evidence="1">The sequence shown here is derived from an EMBL/GenBank/DDBJ whole genome shotgun (WGS) entry which is preliminary data.</text>
</comment>
<evidence type="ECO:0000313" key="2">
    <source>
        <dbReference type="Proteomes" id="UP001528850"/>
    </source>
</evidence>
<reference evidence="1 2" key="1">
    <citation type="journal article" date="2024" name="Curr. Microbiol.">
        <title>Luteibacter sahnii sp. nov., A Novel Yellow-Colored Xanthomonadin Pigment Producing Probiotic Bacterium from Healthy Rice Seed Microbiome.</title>
        <authorList>
            <person name="Jaiswal G."/>
            <person name="Rana R."/>
            <person name="Nayak P.K."/>
            <person name="Chouhan R."/>
            <person name="Gandhi S.G."/>
            <person name="Patel H.K."/>
            <person name="Patil P.B."/>
        </authorList>
    </citation>
    <scope>NUCLEOTIDE SEQUENCE [LARGE SCALE GENOMIC DNA]</scope>
    <source>
        <strain evidence="1 2">PPL201</strain>
    </source>
</reference>
<evidence type="ECO:0000313" key="1">
    <source>
        <dbReference type="EMBL" id="MDF4024151.1"/>
    </source>
</evidence>
<name>A0ABT6B7T8_9GAMM</name>
<gene>
    <name evidence="1" type="ORF">P3W24_04090</name>
</gene>
<dbReference type="RefSeq" id="WP_320550487.1">
    <property type="nucleotide sequence ID" value="NZ_JAQLOK010000002.1"/>
</dbReference>
<dbReference type="Proteomes" id="UP001528850">
    <property type="component" value="Unassembled WGS sequence"/>
</dbReference>